<dbReference type="EMBL" id="LAZR01010040">
    <property type="protein sequence ID" value="KKM69148.1"/>
    <property type="molecule type" value="Genomic_DNA"/>
</dbReference>
<evidence type="ECO:0000256" key="3">
    <source>
        <dbReference type="ARBA" id="ARBA00022705"/>
    </source>
</evidence>
<dbReference type="GO" id="GO:0003887">
    <property type="term" value="F:DNA-directed DNA polymerase activity"/>
    <property type="evidence" value="ECO:0007669"/>
    <property type="project" value="UniProtKB-KW"/>
</dbReference>
<evidence type="ECO:0000256" key="2">
    <source>
        <dbReference type="ARBA" id="ARBA00022695"/>
    </source>
</evidence>
<dbReference type="GO" id="GO:0008408">
    <property type="term" value="F:3'-5' exonuclease activity"/>
    <property type="evidence" value="ECO:0007669"/>
    <property type="project" value="InterPro"/>
</dbReference>
<keyword evidence="2" id="KW-0548">Nucleotidyltransferase</keyword>
<sequence length="808" mass="92362">MENIWDKTCGCPRPVLHYSREFSVRMCNNCGVILGEDNNIPFIHLRVHTHLSLLKATCKTKDLIKKVQEFGMSSLAKTDYDSMFGVPTFIKDCIDKDIKPIVGVEFKIDNKYPIIFIALNRIGYKNLVKMTTTAWCDRKKKNKNPFILVDDIQGEGLVALVPFTMEINNISSLGIFNKVECYIEISEPENIENVQAASEYYKLPVVATSNVHFTNSDDYDAYLIALRIGKFTDAVDVNCYFKSPQEMATQNFHLEWFENSVRIANRVEDYGLISKEFIIPTFKDKHGEWSIEQAAAKLEMIAWTELSNKGLSDKEEYVKRLEYELKVINKKDFASYFLIINDIVEYMKRNDMLRPIGRGSSVGSLVCYCLDITAKDPIRWGIPFERFINDGRVDLPDVDTDITQEGRPDVLRYIANVHGNDRVAQIATFQTMALKASIDNVGRALNVPYIQNKELRNKIPDEITKMEEIPAEVKREMANVPGWVDYAISLSGNVKNSGYHAAGVVIANRPLSDLVPLLPEHDGIMGIQYDMHDIEIMGLLKLDMLGLKTLDAIQFTLKRIKNRHNVDIDIYNLLDKKEKAYDLISTGNYVSIFQLNSPGYRKLCRQFKPDCFEHIMALNALYRPGPLEGGMTAEYVKRRHGKEKLIGWHPWLDETLSITYQVPVFQEQVMAIAKIIAGFDDVEADAYRKAIGKKIKVKFDAAQNKFKERALKRDGLLPPEGYEGSLEQWIDEMLKRLSGYARYGWNCLDSNTLIDTCNRGQILIKDIKVNEEISPNFRCKRIFSTKIVDSLSRSIFLLPVFSIFKSGC</sequence>
<dbReference type="SMART" id="SM00481">
    <property type="entry name" value="POLIIIAc"/>
    <property type="match status" value="1"/>
</dbReference>
<dbReference type="InterPro" id="IPR004013">
    <property type="entry name" value="PHP_dom"/>
</dbReference>
<dbReference type="PANTHER" id="PTHR32294">
    <property type="entry name" value="DNA POLYMERASE III SUBUNIT ALPHA"/>
    <property type="match status" value="1"/>
</dbReference>
<protein>
    <recommendedName>
        <fullName evidence="5">Polymerase/histidinol phosphatase N-terminal domain-containing protein</fullName>
    </recommendedName>
</protein>
<dbReference type="InterPro" id="IPR003141">
    <property type="entry name" value="Pol/His_phosphatase_N"/>
</dbReference>
<name>A0A0F9JHT1_9ZZZZ</name>
<accession>A0A0F9JHT1</accession>
<dbReference type="InterPro" id="IPR016195">
    <property type="entry name" value="Pol/histidinol_Pase-like"/>
</dbReference>
<dbReference type="PANTHER" id="PTHR32294:SF0">
    <property type="entry name" value="DNA POLYMERASE III SUBUNIT ALPHA"/>
    <property type="match status" value="1"/>
</dbReference>
<keyword evidence="1" id="KW-0808">Transferase</keyword>
<feature type="domain" description="Polymerase/histidinol phosphatase N-terminal" evidence="5">
    <location>
        <begin position="43"/>
        <end position="110"/>
    </location>
</feature>
<organism evidence="6">
    <name type="scientific">marine sediment metagenome</name>
    <dbReference type="NCBI Taxonomy" id="412755"/>
    <lineage>
        <taxon>unclassified sequences</taxon>
        <taxon>metagenomes</taxon>
        <taxon>ecological metagenomes</taxon>
    </lineage>
</organism>
<evidence type="ECO:0000256" key="1">
    <source>
        <dbReference type="ARBA" id="ARBA00022679"/>
    </source>
</evidence>
<dbReference type="NCBIfam" id="TIGR00594">
    <property type="entry name" value="polc"/>
    <property type="match status" value="1"/>
</dbReference>
<dbReference type="Pfam" id="PF17657">
    <property type="entry name" value="DNA_pol3_finger"/>
    <property type="match status" value="1"/>
</dbReference>
<evidence type="ECO:0000256" key="4">
    <source>
        <dbReference type="ARBA" id="ARBA00022932"/>
    </source>
</evidence>
<evidence type="ECO:0000259" key="5">
    <source>
        <dbReference type="SMART" id="SM00481"/>
    </source>
</evidence>
<reference evidence="6" key="1">
    <citation type="journal article" date="2015" name="Nature">
        <title>Complex archaea that bridge the gap between prokaryotes and eukaryotes.</title>
        <authorList>
            <person name="Spang A."/>
            <person name="Saw J.H."/>
            <person name="Jorgensen S.L."/>
            <person name="Zaremba-Niedzwiedzka K."/>
            <person name="Martijn J."/>
            <person name="Lind A.E."/>
            <person name="van Eijk R."/>
            <person name="Schleper C."/>
            <person name="Guy L."/>
            <person name="Ettema T.J."/>
        </authorList>
    </citation>
    <scope>NUCLEOTIDE SEQUENCE</scope>
</reference>
<dbReference type="AlphaFoldDB" id="A0A0F9JHT1"/>
<dbReference type="InterPro" id="IPR040982">
    <property type="entry name" value="DNA_pol3_finger"/>
</dbReference>
<keyword evidence="3" id="KW-0235">DNA replication</keyword>
<dbReference type="InterPro" id="IPR011708">
    <property type="entry name" value="DNA_pol3_alpha_NTPase_dom"/>
</dbReference>
<dbReference type="Gene3D" id="3.20.20.140">
    <property type="entry name" value="Metal-dependent hydrolases"/>
    <property type="match status" value="1"/>
</dbReference>
<proteinExistence type="predicted"/>
<comment type="caution">
    <text evidence="6">The sequence shown here is derived from an EMBL/GenBank/DDBJ whole genome shotgun (WGS) entry which is preliminary data.</text>
</comment>
<dbReference type="InterPro" id="IPR004805">
    <property type="entry name" value="DnaE2/DnaE/PolC"/>
</dbReference>
<dbReference type="Pfam" id="PF02811">
    <property type="entry name" value="PHP"/>
    <property type="match status" value="1"/>
</dbReference>
<keyword evidence="4" id="KW-0239">DNA-directed DNA polymerase</keyword>
<dbReference type="Pfam" id="PF07733">
    <property type="entry name" value="DNA_pol3_alpha"/>
    <property type="match status" value="1"/>
</dbReference>
<dbReference type="GO" id="GO:0006260">
    <property type="term" value="P:DNA replication"/>
    <property type="evidence" value="ECO:0007669"/>
    <property type="project" value="UniProtKB-KW"/>
</dbReference>
<evidence type="ECO:0000313" key="6">
    <source>
        <dbReference type="EMBL" id="KKM69148.1"/>
    </source>
</evidence>
<gene>
    <name evidence="6" type="ORF">LCGC14_1453780</name>
</gene>
<dbReference type="SUPFAM" id="SSF89550">
    <property type="entry name" value="PHP domain-like"/>
    <property type="match status" value="1"/>
</dbReference>